<sequence length="435" mass="51076">MKPHTAIEKQIVALSESLAPITPEIHTWAEKTIFLKWGVLSRGKFHCLDCGHACKPESLKQSAKFTVCSDCKRKLKMHVCNQLHFKEIEYSAVVTCLSDFKIVRIVCSTKQMKKCCLPTYSHTEVMQHWINPKGEVRTMSISTNVFSHAYDAWQYYSPLEIRPKDFQNSPKYRINPYRVYPRLKVLNVLKRNGFKRGFYELLPQVLLSSLLKDTCTETFLKSGQVSWLRYYLESGDQHIKRNWQAVKICLKNNYAVSDFEIWEDYIELLRWFKKDITSAMLVCPVDLNLEHDRLVEKKQQLQRKKHLKKMRLEIQQAQEVYAKEKKQFFGLCFSEAGITISVLENVGEFMTEGDSLRHCVFTNEYFKKKDSLLFSARIDNKPVETIEVSLSKMEIAQCRGMKNNKSSHHKIIMELMQKNLYQIPSRMKKQKREKA</sequence>
<dbReference type="AlphaFoldDB" id="A0A366AYL2"/>
<gene>
    <name evidence="1" type="ORF">DR980_15470</name>
</gene>
<dbReference type="RefSeq" id="WP_113637775.1">
    <property type="nucleotide sequence ID" value="NZ_QNUX01000018.1"/>
</dbReference>
<name>A0A366AYL2_9FLAO</name>
<organism evidence="1 2">
    <name type="scientific">Flavobacterium psychrolimnae</name>
    <dbReference type="NCBI Taxonomy" id="249351"/>
    <lineage>
        <taxon>Bacteria</taxon>
        <taxon>Pseudomonadati</taxon>
        <taxon>Bacteroidota</taxon>
        <taxon>Flavobacteriia</taxon>
        <taxon>Flavobacteriales</taxon>
        <taxon>Flavobacteriaceae</taxon>
        <taxon>Flavobacterium</taxon>
    </lineage>
</organism>
<dbReference type="Pfam" id="PF14284">
    <property type="entry name" value="PcfJ"/>
    <property type="match status" value="1"/>
</dbReference>
<dbReference type="EMBL" id="QNUX01000018">
    <property type="protein sequence ID" value="RBN49038.1"/>
    <property type="molecule type" value="Genomic_DNA"/>
</dbReference>
<reference evidence="1 2" key="1">
    <citation type="submission" date="2018-07" db="EMBL/GenBank/DDBJ databases">
        <title>Complete genome sequence of Flavobacterium psychrolimnae LMG 22018.</title>
        <authorList>
            <person name="Kim D.-U."/>
        </authorList>
    </citation>
    <scope>NUCLEOTIDE SEQUENCE [LARGE SCALE GENOMIC DNA]</scope>
    <source>
        <strain evidence="1 2">LMG 22018</strain>
    </source>
</reference>
<evidence type="ECO:0000313" key="2">
    <source>
        <dbReference type="Proteomes" id="UP000253676"/>
    </source>
</evidence>
<proteinExistence type="predicted"/>
<evidence type="ECO:0000313" key="1">
    <source>
        <dbReference type="EMBL" id="RBN49038.1"/>
    </source>
</evidence>
<comment type="caution">
    <text evidence="1">The sequence shown here is derived from an EMBL/GenBank/DDBJ whole genome shotgun (WGS) entry which is preliminary data.</text>
</comment>
<accession>A0A366AYL2</accession>
<protein>
    <recommendedName>
        <fullName evidence="3">PcfJ-like protein</fullName>
    </recommendedName>
</protein>
<dbReference type="Proteomes" id="UP000253676">
    <property type="component" value="Unassembled WGS sequence"/>
</dbReference>
<keyword evidence="2" id="KW-1185">Reference proteome</keyword>
<evidence type="ECO:0008006" key="3">
    <source>
        <dbReference type="Google" id="ProtNLM"/>
    </source>
</evidence>
<dbReference type="InterPro" id="IPR025586">
    <property type="entry name" value="PcfJ"/>
</dbReference>
<dbReference type="OrthoDB" id="700137at2"/>